<feature type="compositionally biased region" description="Basic and acidic residues" evidence="2">
    <location>
        <begin position="37"/>
        <end position="49"/>
    </location>
</feature>
<dbReference type="NCBIfam" id="NF033674">
    <property type="entry name" value="stress_OB_fold"/>
    <property type="match status" value="1"/>
</dbReference>
<dbReference type="SUPFAM" id="SSF101756">
    <property type="entry name" value="Hypothetical protein YgiW"/>
    <property type="match status" value="1"/>
</dbReference>
<dbReference type="PANTHER" id="PTHR36571">
    <property type="entry name" value="PROTEIN YGIW"/>
    <property type="match status" value="1"/>
</dbReference>
<dbReference type="Proteomes" id="UP001164712">
    <property type="component" value="Chromosome"/>
</dbReference>
<keyword evidence="1 3" id="KW-0732">Signal</keyword>
<dbReference type="PANTHER" id="PTHR36571:SF2">
    <property type="entry name" value="PERIPLASMIC PROTEIN"/>
    <property type="match status" value="1"/>
</dbReference>
<dbReference type="EMBL" id="CP114058">
    <property type="protein sequence ID" value="WAT02609.1"/>
    <property type="molecule type" value="Genomic_DNA"/>
</dbReference>
<dbReference type="Pfam" id="PF04076">
    <property type="entry name" value="BOF"/>
    <property type="match status" value="1"/>
</dbReference>
<evidence type="ECO:0000313" key="5">
    <source>
        <dbReference type="Proteomes" id="UP001164712"/>
    </source>
</evidence>
<dbReference type="InterPro" id="IPR036700">
    <property type="entry name" value="BOBF_sf"/>
</dbReference>
<proteinExistence type="predicted"/>
<dbReference type="RefSeq" id="WP_045046787.1">
    <property type="nucleotide sequence ID" value="NZ_CP114058.1"/>
</dbReference>
<organism evidence="4 5">
    <name type="scientific">Rouxiella chamberiensis</name>
    <dbReference type="NCBI Taxonomy" id="1513468"/>
    <lineage>
        <taxon>Bacteria</taxon>
        <taxon>Pseudomonadati</taxon>
        <taxon>Pseudomonadota</taxon>
        <taxon>Gammaproteobacteria</taxon>
        <taxon>Enterobacterales</taxon>
        <taxon>Yersiniaceae</taxon>
        <taxon>Rouxiella</taxon>
    </lineage>
</organism>
<dbReference type="InterPro" id="IPR005220">
    <property type="entry name" value="CarO-like"/>
</dbReference>
<gene>
    <name evidence="4" type="ORF">O1V66_08670</name>
</gene>
<feature type="signal peptide" evidence="3">
    <location>
        <begin position="1"/>
        <end position="19"/>
    </location>
</feature>
<protein>
    <submittedName>
        <fullName evidence="4">NirD/YgiW/YdeI family stress tolerance protein</fullName>
    </submittedName>
</protein>
<name>A0ABY7HT73_9GAMM</name>
<accession>A0ABY7HT73</accession>
<sequence length="136" mass="14848">MKKASLALFAALFSLSAMAAPPTDGGFDPSAAPPPPHKQESGVKGADDARIGSNVRQLMSKPQRENAWVSLEGNIIKKTGDNTYQFRDKTGSIDLIIPHDKWRGHTVKPNTLVNINGHLKKDHDHMYVEVNAVHAD</sequence>
<feature type="chain" id="PRO_5045976098" evidence="3">
    <location>
        <begin position="20"/>
        <end position="136"/>
    </location>
</feature>
<dbReference type="Gene3D" id="2.40.50.200">
    <property type="entry name" value="Bacterial OB-fold"/>
    <property type="match status" value="1"/>
</dbReference>
<keyword evidence="5" id="KW-1185">Reference proteome</keyword>
<feature type="region of interest" description="Disordered" evidence="2">
    <location>
        <begin position="24"/>
        <end position="49"/>
    </location>
</feature>
<evidence type="ECO:0000256" key="2">
    <source>
        <dbReference type="SAM" id="MobiDB-lite"/>
    </source>
</evidence>
<evidence type="ECO:0000313" key="4">
    <source>
        <dbReference type="EMBL" id="WAT02609.1"/>
    </source>
</evidence>
<evidence type="ECO:0000256" key="3">
    <source>
        <dbReference type="SAM" id="SignalP"/>
    </source>
</evidence>
<reference evidence="4" key="1">
    <citation type="submission" date="2022-12" db="EMBL/GenBank/DDBJ databases">
        <title>Complete genome sequence of an Australian strain of Rouxiella badensis DAR84756 and resolution of the R. badensis DSM100043 and R. chamberiensis DSM28324 genomes.</title>
        <authorList>
            <person name="Paul S."/>
            <person name="Anderson P.J."/>
            <person name="Maynard G."/>
            <person name="Dyall-Smith M."/>
            <person name="Kudinha T."/>
        </authorList>
    </citation>
    <scope>NUCLEOTIDE SEQUENCE</scope>
    <source>
        <strain evidence="4">DSM 28324</strain>
    </source>
</reference>
<evidence type="ECO:0000256" key="1">
    <source>
        <dbReference type="ARBA" id="ARBA00022729"/>
    </source>
</evidence>